<evidence type="ECO:0000313" key="3">
    <source>
        <dbReference type="Proteomes" id="UP000176221"/>
    </source>
</evidence>
<proteinExistence type="predicted"/>
<organism evidence="2 3">
    <name type="scientific">Candidatus Taylorbacteria bacterium RIFCSPLOWO2_01_FULL_45_15b</name>
    <dbReference type="NCBI Taxonomy" id="1802319"/>
    <lineage>
        <taxon>Bacteria</taxon>
        <taxon>Candidatus Tayloriibacteriota</taxon>
    </lineage>
</organism>
<dbReference type="AlphaFoldDB" id="A0A1G2NA73"/>
<evidence type="ECO:0000313" key="2">
    <source>
        <dbReference type="EMBL" id="OHA33037.1"/>
    </source>
</evidence>
<reference evidence="2 3" key="1">
    <citation type="journal article" date="2016" name="Nat. Commun.">
        <title>Thousands of microbial genomes shed light on interconnected biogeochemical processes in an aquifer system.</title>
        <authorList>
            <person name="Anantharaman K."/>
            <person name="Brown C.T."/>
            <person name="Hug L.A."/>
            <person name="Sharon I."/>
            <person name="Castelle C.J."/>
            <person name="Probst A.J."/>
            <person name="Thomas B.C."/>
            <person name="Singh A."/>
            <person name="Wilkins M.J."/>
            <person name="Karaoz U."/>
            <person name="Brodie E.L."/>
            <person name="Williams K.H."/>
            <person name="Hubbard S.S."/>
            <person name="Banfield J.F."/>
        </authorList>
    </citation>
    <scope>NUCLEOTIDE SEQUENCE [LARGE SCALE GENOMIC DNA]</scope>
</reference>
<name>A0A1G2NA73_9BACT</name>
<dbReference type="Proteomes" id="UP000176221">
    <property type="component" value="Unassembled WGS sequence"/>
</dbReference>
<accession>A0A1G2NA73</accession>
<protein>
    <submittedName>
        <fullName evidence="2">Uncharacterized protein</fullName>
    </submittedName>
</protein>
<sequence length="111" mass="12588">MNIGYARHWTRLGIGRRRTVYGLSTNAICTYIGVVGDGHLGLTWFVLPIPNFQLDLAKPATIMILPNLGDRKEKDKDVHVLTLNQFFPKKDKSAQNLRKGRQAPAYWSAKH</sequence>
<comment type="caution">
    <text evidence="2">The sequence shown here is derived from an EMBL/GenBank/DDBJ whole genome shotgun (WGS) entry which is preliminary data.</text>
</comment>
<dbReference type="EMBL" id="MHRX01000036">
    <property type="protein sequence ID" value="OHA33037.1"/>
    <property type="molecule type" value="Genomic_DNA"/>
</dbReference>
<evidence type="ECO:0000256" key="1">
    <source>
        <dbReference type="SAM" id="MobiDB-lite"/>
    </source>
</evidence>
<feature type="region of interest" description="Disordered" evidence="1">
    <location>
        <begin position="92"/>
        <end position="111"/>
    </location>
</feature>
<gene>
    <name evidence="2" type="ORF">A2928_00620</name>
</gene>